<proteinExistence type="predicted"/>
<dbReference type="EMBL" id="JBBEGL010000005">
    <property type="protein sequence ID" value="MEJ2888887.1"/>
    <property type="molecule type" value="Genomic_DNA"/>
</dbReference>
<organism evidence="1 2">
    <name type="scientific">Actinomycetospora aeridis</name>
    <dbReference type="NCBI Taxonomy" id="3129231"/>
    <lineage>
        <taxon>Bacteria</taxon>
        <taxon>Bacillati</taxon>
        <taxon>Actinomycetota</taxon>
        <taxon>Actinomycetes</taxon>
        <taxon>Pseudonocardiales</taxon>
        <taxon>Pseudonocardiaceae</taxon>
        <taxon>Actinomycetospora</taxon>
    </lineage>
</organism>
<protein>
    <submittedName>
        <fullName evidence="1">Uncharacterized protein</fullName>
    </submittedName>
</protein>
<sequence length="113" mass="12365">MSDELQLMDDIVDEAQVDWIDLGHAVGIVSQAEEGDDLVLLRRAGRLVARLVREGRLVPGDVGTSPGAFDRWPSPPEEAARFLEEYVEDVVAGVKPYEPWRPCLFAAADGSST</sequence>
<accession>A0ABU8N909</accession>
<dbReference type="RefSeq" id="WP_337715862.1">
    <property type="nucleotide sequence ID" value="NZ_JBBEGL010000005.1"/>
</dbReference>
<gene>
    <name evidence="1" type="ORF">WCD41_20680</name>
</gene>
<dbReference type="Proteomes" id="UP001370100">
    <property type="component" value="Unassembled WGS sequence"/>
</dbReference>
<reference evidence="1 2" key="1">
    <citation type="submission" date="2024-03" db="EMBL/GenBank/DDBJ databases">
        <title>Actinomycetospora sp. OC33-EN06, a novel actinomycete isolated from wild orchid (Aerides multiflora).</title>
        <authorList>
            <person name="Suriyachadkun C."/>
        </authorList>
    </citation>
    <scope>NUCLEOTIDE SEQUENCE [LARGE SCALE GENOMIC DNA]</scope>
    <source>
        <strain evidence="1 2">OC33-EN06</strain>
    </source>
</reference>
<evidence type="ECO:0000313" key="1">
    <source>
        <dbReference type="EMBL" id="MEJ2888887.1"/>
    </source>
</evidence>
<name>A0ABU8N909_9PSEU</name>
<keyword evidence="2" id="KW-1185">Reference proteome</keyword>
<comment type="caution">
    <text evidence="1">The sequence shown here is derived from an EMBL/GenBank/DDBJ whole genome shotgun (WGS) entry which is preliminary data.</text>
</comment>
<evidence type="ECO:0000313" key="2">
    <source>
        <dbReference type="Proteomes" id="UP001370100"/>
    </source>
</evidence>